<evidence type="ECO:0000313" key="7">
    <source>
        <dbReference type="Proteomes" id="UP000749559"/>
    </source>
</evidence>
<dbReference type="GO" id="GO:0031087">
    <property type="term" value="P:deadenylation-independent decapping of nuclear-transcribed mRNA"/>
    <property type="evidence" value="ECO:0007669"/>
    <property type="project" value="InterPro"/>
</dbReference>
<dbReference type="PROSITE" id="PS51512">
    <property type="entry name" value="DFDF"/>
    <property type="match status" value="1"/>
</dbReference>
<dbReference type="Pfam" id="PF09532">
    <property type="entry name" value="FDF"/>
    <property type="match status" value="1"/>
</dbReference>
<evidence type="ECO:0000313" key="6">
    <source>
        <dbReference type="EMBL" id="CAH1796385.1"/>
    </source>
</evidence>
<dbReference type="AlphaFoldDB" id="A0A8J1XTP3"/>
<keyword evidence="7" id="KW-1185">Reference proteome</keyword>
<accession>A0A8J1XTP3</accession>
<feature type="compositionally biased region" description="Polar residues" evidence="5">
    <location>
        <begin position="132"/>
        <end position="141"/>
    </location>
</feature>
<dbReference type="InterPro" id="IPR004443">
    <property type="entry name" value="YjeF_N_dom"/>
</dbReference>
<dbReference type="InterPro" id="IPR025609">
    <property type="entry name" value="Lsm14-like_N"/>
</dbReference>
<dbReference type="SMART" id="SM01199">
    <property type="entry name" value="FDF"/>
    <property type="match status" value="1"/>
</dbReference>
<feature type="region of interest" description="Disordered" evidence="5">
    <location>
        <begin position="71"/>
        <end position="204"/>
    </location>
</feature>
<dbReference type="InterPro" id="IPR019050">
    <property type="entry name" value="FDF_dom"/>
</dbReference>
<evidence type="ECO:0000256" key="1">
    <source>
        <dbReference type="ARBA" id="ARBA00004201"/>
    </source>
</evidence>
<reference evidence="6" key="1">
    <citation type="submission" date="2022-03" db="EMBL/GenBank/DDBJ databases">
        <authorList>
            <person name="Martin C."/>
        </authorList>
    </citation>
    <scope>NUCLEOTIDE SEQUENCE</scope>
</reference>
<name>A0A8J1XTP3_OWEFU</name>
<dbReference type="Pfam" id="PF03853">
    <property type="entry name" value="YjeF_N"/>
    <property type="match status" value="1"/>
</dbReference>
<feature type="compositionally biased region" description="Polar residues" evidence="5">
    <location>
        <begin position="98"/>
        <end position="117"/>
    </location>
</feature>
<dbReference type="GO" id="GO:0000932">
    <property type="term" value="C:P-body"/>
    <property type="evidence" value="ECO:0007669"/>
    <property type="project" value="UniProtKB-SubCell"/>
</dbReference>
<feature type="compositionally biased region" description="Polar residues" evidence="5">
    <location>
        <begin position="186"/>
        <end position="200"/>
    </location>
</feature>
<dbReference type="CDD" id="cd01737">
    <property type="entry name" value="LSm16_N"/>
    <property type="match status" value="1"/>
</dbReference>
<dbReference type="InterPro" id="IPR036652">
    <property type="entry name" value="YjeF_N_dom_sf"/>
</dbReference>
<comment type="similarity">
    <text evidence="2">Belongs to the EDC3 family.</text>
</comment>
<feature type="compositionally biased region" description="Basic and acidic residues" evidence="5">
    <location>
        <begin position="80"/>
        <end position="92"/>
    </location>
</feature>
<comment type="caution">
    <text evidence="6">The sequence shown here is derived from an EMBL/GenBank/DDBJ whole genome shotgun (WGS) entry which is preliminary data.</text>
</comment>
<evidence type="ECO:0000256" key="3">
    <source>
        <dbReference type="ARBA" id="ARBA00015797"/>
    </source>
</evidence>
<feature type="compositionally biased region" description="Basic and acidic residues" evidence="5">
    <location>
        <begin position="143"/>
        <end position="168"/>
    </location>
</feature>
<dbReference type="Gene3D" id="2.30.30.100">
    <property type="match status" value="1"/>
</dbReference>
<evidence type="ECO:0000256" key="2">
    <source>
        <dbReference type="ARBA" id="ARBA00006610"/>
    </source>
</evidence>
<dbReference type="SMART" id="SM01271">
    <property type="entry name" value="LSM14"/>
    <property type="match status" value="1"/>
</dbReference>
<dbReference type="PANTHER" id="PTHR13612">
    <property type="entry name" value="ENHANCER OF MRNA-DECAPPING PROTEIN 3"/>
    <property type="match status" value="1"/>
</dbReference>
<dbReference type="OrthoDB" id="10030313at2759"/>
<dbReference type="Gene3D" id="3.40.50.10260">
    <property type="entry name" value="YjeF N-terminal domain"/>
    <property type="match status" value="1"/>
</dbReference>
<organism evidence="6 7">
    <name type="scientific">Owenia fusiformis</name>
    <name type="common">Polychaete worm</name>
    <dbReference type="NCBI Taxonomy" id="6347"/>
    <lineage>
        <taxon>Eukaryota</taxon>
        <taxon>Metazoa</taxon>
        <taxon>Spiralia</taxon>
        <taxon>Lophotrochozoa</taxon>
        <taxon>Annelida</taxon>
        <taxon>Polychaeta</taxon>
        <taxon>Sedentaria</taxon>
        <taxon>Canalipalpata</taxon>
        <taxon>Sabellida</taxon>
        <taxon>Oweniida</taxon>
        <taxon>Oweniidae</taxon>
        <taxon>Owenia</taxon>
    </lineage>
</organism>
<evidence type="ECO:0000256" key="5">
    <source>
        <dbReference type="SAM" id="MobiDB-lite"/>
    </source>
</evidence>
<sequence length="517" mass="57329">MSASWVGSVVSIDCGDVLGTYQGYVKDVNGAEQTLSISRAYRNGLTCKLPVITLNACDIKDLKILKSPEEAKRMPQIPDTPEKSHTELLQKENKRRTPTCNRRINNATPPQGRTATSPRGGRIAANVMHMNGGTNSHTGTPSKPKEEAGFRRRTNSGDKLNKRNERGNMQESSTSHVNGHRETAQQRRTGSQPRKIQTLKQPGKSDCFSAPMDSFLDDFDFEKNLALFDKQAVFEEIENSCSGNEMNAPPVKYRCDENVLKSGPTVFRQIQLPEGDAPEYVTDSGLVVPCMSYELRSRLFATAEKLGFSLQRQTEMVGRSACEMVMTLLGGGSRLNPQNSHQKPSVVVLCGPHRQGAQAVNCARQLANHNVQVTLFVPNFIKMIKELTEEIQLFELTGGKRASKINELPKKPVDIIINAMDTHDNSNMKVQTWYTSVVEWTNQSKAQVIAIDPPVEGSTIGTKWSLSLAMPLNLSEKCGQIYLCDIGLPKKVFKEVGVKYLSPFGHKFLIPLHKPQS</sequence>
<dbReference type="SUPFAM" id="SSF64153">
    <property type="entry name" value="YjeF N-terminal domain-like"/>
    <property type="match status" value="1"/>
</dbReference>
<comment type="subcellular location">
    <subcellularLocation>
        <location evidence="1">Cytoplasm</location>
        <location evidence="1">P-body</location>
    </subcellularLocation>
</comment>
<dbReference type="PANTHER" id="PTHR13612:SF0">
    <property type="entry name" value="ENHANCER OF MRNA-DECAPPING PROTEIN 3"/>
    <property type="match status" value="1"/>
</dbReference>
<dbReference type="FunFam" id="2.30.30.100:FF:000026">
    <property type="entry name" value="Enhancer of mRNA-decapping protein 3"/>
    <property type="match status" value="1"/>
</dbReference>
<dbReference type="InterPro" id="IPR025762">
    <property type="entry name" value="DFDF"/>
</dbReference>
<dbReference type="EMBL" id="CAIIXF020000010">
    <property type="protein sequence ID" value="CAH1796385.1"/>
    <property type="molecule type" value="Genomic_DNA"/>
</dbReference>
<dbReference type="GO" id="GO:0033962">
    <property type="term" value="P:P-body assembly"/>
    <property type="evidence" value="ECO:0007669"/>
    <property type="project" value="TreeGrafter"/>
</dbReference>
<dbReference type="InterPro" id="IPR034107">
    <property type="entry name" value="Lsm16_N"/>
</dbReference>
<dbReference type="Pfam" id="PF12701">
    <property type="entry name" value="LSM14"/>
    <property type="match status" value="1"/>
</dbReference>
<evidence type="ECO:0000256" key="4">
    <source>
        <dbReference type="ARBA" id="ARBA00022490"/>
    </source>
</evidence>
<keyword evidence="4" id="KW-0963">Cytoplasm</keyword>
<dbReference type="Proteomes" id="UP000749559">
    <property type="component" value="Unassembled WGS sequence"/>
</dbReference>
<dbReference type="GO" id="GO:0003729">
    <property type="term" value="F:mRNA binding"/>
    <property type="evidence" value="ECO:0007669"/>
    <property type="project" value="InterPro"/>
</dbReference>
<gene>
    <name evidence="6" type="ORF">OFUS_LOCUS20803</name>
</gene>
<proteinExistence type="inferred from homology"/>
<dbReference type="PROSITE" id="PS51385">
    <property type="entry name" value="YJEF_N"/>
    <property type="match status" value="1"/>
</dbReference>
<protein>
    <recommendedName>
        <fullName evidence="3">Enhancer of mRNA-decapping protein 3</fullName>
    </recommendedName>
</protein>